<comment type="PTM">
    <text evidence="8">Binds 2 heme c groups covalently per subunit.</text>
</comment>
<dbReference type="PANTHER" id="PTHR33751:SF9">
    <property type="entry name" value="CYTOCHROME C4"/>
    <property type="match status" value="1"/>
</dbReference>
<feature type="binding site" description="covalent" evidence="8">
    <location>
        <position position="61"/>
    </location>
    <ligand>
        <name>heme c</name>
        <dbReference type="ChEBI" id="CHEBI:61717"/>
        <label>1</label>
    </ligand>
</feature>
<evidence type="ECO:0000256" key="3">
    <source>
        <dbReference type="ARBA" id="ARBA00022617"/>
    </source>
</evidence>
<dbReference type="PANTHER" id="PTHR33751">
    <property type="entry name" value="CBB3-TYPE CYTOCHROME C OXIDASE SUBUNIT FIXP"/>
    <property type="match status" value="1"/>
</dbReference>
<evidence type="ECO:0000256" key="4">
    <source>
        <dbReference type="ARBA" id="ARBA00022723"/>
    </source>
</evidence>
<gene>
    <name evidence="13" type="ORF">SAMN05444389_11422</name>
</gene>
<evidence type="ECO:0000256" key="5">
    <source>
        <dbReference type="ARBA" id="ARBA00022764"/>
    </source>
</evidence>
<keyword evidence="2" id="KW-0813">Transport</keyword>
<accession>A0A1M7JVJ2</accession>
<keyword evidence="6" id="KW-0249">Electron transport</keyword>
<evidence type="ECO:0000313" key="14">
    <source>
        <dbReference type="Proteomes" id="UP000184444"/>
    </source>
</evidence>
<dbReference type="Pfam" id="PF00034">
    <property type="entry name" value="Cytochrom_C"/>
    <property type="match status" value="2"/>
</dbReference>
<dbReference type="AlphaFoldDB" id="A0A1M7JVJ2"/>
<comment type="subcellular location">
    <subcellularLocation>
        <location evidence="1">Periplasm</location>
    </subcellularLocation>
</comment>
<reference evidence="14" key="1">
    <citation type="submission" date="2016-11" db="EMBL/GenBank/DDBJ databases">
        <authorList>
            <person name="Varghese N."/>
            <person name="Submissions S."/>
        </authorList>
    </citation>
    <scope>NUCLEOTIDE SEQUENCE [LARGE SCALE GENOMIC DNA]</scope>
    <source>
        <strain evidence="14">DSM 6637</strain>
    </source>
</reference>
<organism evidence="13 14">
    <name type="scientific">Paracoccus solventivorans</name>
    <dbReference type="NCBI Taxonomy" id="53463"/>
    <lineage>
        <taxon>Bacteria</taxon>
        <taxon>Pseudomonadati</taxon>
        <taxon>Pseudomonadota</taxon>
        <taxon>Alphaproteobacteria</taxon>
        <taxon>Rhodobacterales</taxon>
        <taxon>Paracoccaceae</taxon>
        <taxon>Paracoccus</taxon>
    </lineage>
</organism>
<dbReference type="GO" id="GO:0009055">
    <property type="term" value="F:electron transfer activity"/>
    <property type="evidence" value="ECO:0007669"/>
    <property type="project" value="InterPro"/>
</dbReference>
<dbReference type="EMBL" id="FRCK01000014">
    <property type="protein sequence ID" value="SHM57059.1"/>
    <property type="molecule type" value="Genomic_DNA"/>
</dbReference>
<protein>
    <submittedName>
        <fullName evidence="13">Cytochrome c553</fullName>
    </submittedName>
</protein>
<keyword evidence="14" id="KW-1185">Reference proteome</keyword>
<feature type="binding site" description="covalent" evidence="8">
    <location>
        <position position="154"/>
    </location>
    <ligand>
        <name>heme c</name>
        <dbReference type="ChEBI" id="CHEBI:61717"/>
        <label>2</label>
    </ligand>
</feature>
<feature type="region of interest" description="Disordered" evidence="10">
    <location>
        <begin position="31"/>
        <end position="53"/>
    </location>
</feature>
<keyword evidence="11" id="KW-0732">Signal</keyword>
<feature type="domain" description="Cytochrome c" evidence="12">
    <location>
        <begin position="134"/>
        <end position="237"/>
    </location>
</feature>
<dbReference type="STRING" id="53463.SAMN05444389_11422"/>
<dbReference type="InterPro" id="IPR050597">
    <property type="entry name" value="Cytochrome_c_Oxidase_Subunit"/>
</dbReference>
<feature type="binding site" description="axial binding residue" evidence="9">
    <location>
        <position position="214"/>
    </location>
    <ligand>
        <name>heme c</name>
        <dbReference type="ChEBI" id="CHEBI:61717"/>
        <label>2</label>
    </ligand>
    <ligandPart>
        <name>Fe</name>
        <dbReference type="ChEBI" id="CHEBI:18248"/>
    </ligandPart>
</feature>
<proteinExistence type="predicted"/>
<feature type="binding site" description="covalent" evidence="8">
    <location>
        <position position="157"/>
    </location>
    <ligand>
        <name>heme c</name>
        <dbReference type="ChEBI" id="CHEBI:61717"/>
        <label>2</label>
    </ligand>
</feature>
<evidence type="ECO:0000256" key="10">
    <source>
        <dbReference type="SAM" id="MobiDB-lite"/>
    </source>
</evidence>
<evidence type="ECO:0000259" key="12">
    <source>
        <dbReference type="PROSITE" id="PS51007"/>
    </source>
</evidence>
<evidence type="ECO:0000313" key="13">
    <source>
        <dbReference type="EMBL" id="SHM57059.1"/>
    </source>
</evidence>
<dbReference type="Gene3D" id="1.10.760.10">
    <property type="entry name" value="Cytochrome c-like domain"/>
    <property type="match status" value="2"/>
</dbReference>
<dbReference type="InterPro" id="IPR024167">
    <property type="entry name" value="Cytochrome_c4-like"/>
</dbReference>
<evidence type="ECO:0000256" key="6">
    <source>
        <dbReference type="ARBA" id="ARBA00022982"/>
    </source>
</evidence>
<keyword evidence="3 8" id="KW-0349">Heme</keyword>
<keyword evidence="5" id="KW-0574">Periplasm</keyword>
<evidence type="ECO:0000256" key="1">
    <source>
        <dbReference type="ARBA" id="ARBA00004418"/>
    </source>
</evidence>
<feature type="binding site" description="axial binding residue" evidence="9">
    <location>
        <position position="62"/>
    </location>
    <ligand>
        <name>heme c</name>
        <dbReference type="ChEBI" id="CHEBI:61717"/>
        <label>1</label>
    </ligand>
    <ligandPart>
        <name>Fe</name>
        <dbReference type="ChEBI" id="CHEBI:18248"/>
    </ligandPart>
</feature>
<evidence type="ECO:0000256" key="8">
    <source>
        <dbReference type="PIRSR" id="PIRSR000005-1"/>
    </source>
</evidence>
<keyword evidence="7 9" id="KW-0408">Iron</keyword>
<keyword evidence="4 9" id="KW-0479">Metal-binding</keyword>
<feature type="chain" id="PRO_5012161313" evidence="11">
    <location>
        <begin position="27"/>
        <end position="237"/>
    </location>
</feature>
<dbReference type="OrthoDB" id="9773456at2"/>
<dbReference type="SUPFAM" id="SSF46626">
    <property type="entry name" value="Cytochrome c"/>
    <property type="match status" value="2"/>
</dbReference>
<feature type="binding site" description="axial binding residue" evidence="9">
    <location>
        <position position="101"/>
    </location>
    <ligand>
        <name>heme c</name>
        <dbReference type="ChEBI" id="CHEBI:61717"/>
        <label>1</label>
    </ligand>
    <ligandPart>
        <name>Fe</name>
        <dbReference type="ChEBI" id="CHEBI:18248"/>
    </ligandPart>
</feature>
<dbReference type="RefSeq" id="WP_084732213.1">
    <property type="nucleotide sequence ID" value="NZ_FRCK01000014.1"/>
</dbReference>
<dbReference type="PIRSF" id="PIRSF000005">
    <property type="entry name" value="Cytochrome_c4"/>
    <property type="match status" value="1"/>
</dbReference>
<dbReference type="InterPro" id="IPR036909">
    <property type="entry name" value="Cyt_c-like_dom_sf"/>
</dbReference>
<evidence type="ECO:0000256" key="11">
    <source>
        <dbReference type="SAM" id="SignalP"/>
    </source>
</evidence>
<evidence type="ECO:0000256" key="9">
    <source>
        <dbReference type="PIRSR" id="PIRSR000005-2"/>
    </source>
</evidence>
<feature type="binding site" description="axial binding residue" evidence="9">
    <location>
        <position position="158"/>
    </location>
    <ligand>
        <name>heme c</name>
        <dbReference type="ChEBI" id="CHEBI:61717"/>
        <label>2</label>
    </ligand>
    <ligandPart>
        <name>Fe</name>
        <dbReference type="ChEBI" id="CHEBI:18248"/>
    </ligandPart>
</feature>
<dbReference type="GO" id="GO:0020037">
    <property type="term" value="F:heme binding"/>
    <property type="evidence" value="ECO:0007669"/>
    <property type="project" value="InterPro"/>
</dbReference>
<dbReference type="Proteomes" id="UP000184444">
    <property type="component" value="Unassembled WGS sequence"/>
</dbReference>
<name>A0A1M7JVJ2_9RHOB</name>
<dbReference type="GO" id="GO:0005506">
    <property type="term" value="F:iron ion binding"/>
    <property type="evidence" value="ECO:0007669"/>
    <property type="project" value="InterPro"/>
</dbReference>
<sequence length="237" mass="25135">MGKSLSLGLCAVALLAAVGLAVEASAQRSDWWGGDPSAPATAPPPDAGRGGRLAAEACATCHGEDGDSPDPLYPKLAGQRAGYLHRQLLAFRSGHRRSDVMADVAAALSDADMADLAAFYSRQVRRPDAVDDRELAERGRQIFKGGHQPRMPSCAMCHGASSQGHMPMMGMRPMMSMMEDAPILNGQHAGYLVDQLRQFATGERQATTMMGMMMGRAASTLTEAEARSVAEYLSGLP</sequence>
<feature type="binding site" description="covalent" evidence="8">
    <location>
        <position position="58"/>
    </location>
    <ligand>
        <name>heme c</name>
        <dbReference type="ChEBI" id="CHEBI:61717"/>
        <label>1</label>
    </ligand>
</feature>
<evidence type="ECO:0000256" key="7">
    <source>
        <dbReference type="ARBA" id="ARBA00023004"/>
    </source>
</evidence>
<dbReference type="InterPro" id="IPR009056">
    <property type="entry name" value="Cyt_c-like_dom"/>
</dbReference>
<evidence type="ECO:0000256" key="2">
    <source>
        <dbReference type="ARBA" id="ARBA00022448"/>
    </source>
</evidence>
<dbReference type="GO" id="GO:0042597">
    <property type="term" value="C:periplasmic space"/>
    <property type="evidence" value="ECO:0007669"/>
    <property type="project" value="UniProtKB-SubCell"/>
</dbReference>
<dbReference type="PROSITE" id="PS51007">
    <property type="entry name" value="CYTC"/>
    <property type="match status" value="2"/>
</dbReference>
<feature type="signal peptide" evidence="11">
    <location>
        <begin position="1"/>
        <end position="26"/>
    </location>
</feature>
<feature type="domain" description="Cytochrome c" evidence="12">
    <location>
        <begin position="45"/>
        <end position="124"/>
    </location>
</feature>